<gene>
    <name evidence="2" type="ORF">DY000_02062881</name>
</gene>
<accession>A0ABQ7AQ46</accession>
<sequence length="102" mass="10943">MALYSGPFTRASTEEILASEQGRGWNINGRLPSGNMKNRGTAAPTTQTTKPSEDQDGEVLAEQSTEEEVETRGGGQTREAEAVTLCCLAEPSESDLTQIQQP</sequence>
<name>A0ABQ7AQ46_BRACR</name>
<dbReference type="EMBL" id="QGKV02001556">
    <property type="protein sequence ID" value="KAF3516024.1"/>
    <property type="molecule type" value="Genomic_DNA"/>
</dbReference>
<protein>
    <submittedName>
        <fullName evidence="2">Uncharacterized protein</fullName>
    </submittedName>
</protein>
<feature type="region of interest" description="Disordered" evidence="1">
    <location>
        <begin position="18"/>
        <end position="79"/>
    </location>
</feature>
<organism evidence="2 3">
    <name type="scientific">Brassica cretica</name>
    <name type="common">Mustard</name>
    <dbReference type="NCBI Taxonomy" id="69181"/>
    <lineage>
        <taxon>Eukaryota</taxon>
        <taxon>Viridiplantae</taxon>
        <taxon>Streptophyta</taxon>
        <taxon>Embryophyta</taxon>
        <taxon>Tracheophyta</taxon>
        <taxon>Spermatophyta</taxon>
        <taxon>Magnoliopsida</taxon>
        <taxon>eudicotyledons</taxon>
        <taxon>Gunneridae</taxon>
        <taxon>Pentapetalae</taxon>
        <taxon>rosids</taxon>
        <taxon>malvids</taxon>
        <taxon>Brassicales</taxon>
        <taxon>Brassicaceae</taxon>
        <taxon>Brassiceae</taxon>
        <taxon>Brassica</taxon>
    </lineage>
</organism>
<evidence type="ECO:0000256" key="1">
    <source>
        <dbReference type="SAM" id="MobiDB-lite"/>
    </source>
</evidence>
<comment type="caution">
    <text evidence="2">The sequence shown here is derived from an EMBL/GenBank/DDBJ whole genome shotgun (WGS) entry which is preliminary data.</text>
</comment>
<reference evidence="2 3" key="1">
    <citation type="journal article" date="2020" name="BMC Genomics">
        <title>Intraspecific diversification of the crop wild relative Brassica cretica Lam. using demographic model selection.</title>
        <authorList>
            <person name="Kioukis A."/>
            <person name="Michalopoulou V.A."/>
            <person name="Briers L."/>
            <person name="Pirintsos S."/>
            <person name="Studholme D.J."/>
            <person name="Pavlidis P."/>
            <person name="Sarris P.F."/>
        </authorList>
    </citation>
    <scope>NUCLEOTIDE SEQUENCE [LARGE SCALE GENOMIC DNA]</scope>
    <source>
        <strain evidence="3">cv. PFS-1207/04</strain>
    </source>
</reference>
<keyword evidence="3" id="KW-1185">Reference proteome</keyword>
<evidence type="ECO:0000313" key="3">
    <source>
        <dbReference type="Proteomes" id="UP000266723"/>
    </source>
</evidence>
<proteinExistence type="predicted"/>
<feature type="compositionally biased region" description="Acidic residues" evidence="1">
    <location>
        <begin position="54"/>
        <end position="69"/>
    </location>
</feature>
<evidence type="ECO:0000313" key="2">
    <source>
        <dbReference type="EMBL" id="KAF3516024.1"/>
    </source>
</evidence>
<feature type="compositionally biased region" description="Polar residues" evidence="1">
    <location>
        <begin position="35"/>
        <end position="50"/>
    </location>
</feature>
<dbReference type="Proteomes" id="UP000266723">
    <property type="component" value="Unassembled WGS sequence"/>
</dbReference>